<comment type="caution">
    <text evidence="1">The sequence shown here is derived from an EMBL/GenBank/DDBJ whole genome shotgun (WGS) entry which is preliminary data.</text>
</comment>
<name>A0A3N9XNX9_9ACTN</name>
<protein>
    <submittedName>
        <fullName evidence="1">Sulfatase</fullName>
    </submittedName>
</protein>
<reference evidence="1 2" key="1">
    <citation type="submission" date="2018-04" db="EMBL/GenBank/DDBJ databases">
        <title>Micromonosporas from Atacama Desert.</title>
        <authorList>
            <person name="Carro L."/>
            <person name="Klenk H.-P."/>
            <person name="Goodfellow M."/>
        </authorList>
    </citation>
    <scope>NUCLEOTIDE SEQUENCE [LARGE SCALE GENOMIC DNA]</scope>
    <source>
        <strain evidence="1 2">LB19</strain>
    </source>
</reference>
<feature type="non-terminal residue" evidence="1">
    <location>
        <position position="1"/>
    </location>
</feature>
<gene>
    <name evidence="1" type="ORF">DDE19_22080</name>
</gene>
<accession>A0A3N9XNX9</accession>
<dbReference type="RefSeq" id="WP_205780133.1">
    <property type="nucleotide sequence ID" value="NZ_QDGB01000291.1"/>
</dbReference>
<evidence type="ECO:0000313" key="1">
    <source>
        <dbReference type="EMBL" id="RQX14815.1"/>
    </source>
</evidence>
<feature type="non-terminal residue" evidence="1">
    <location>
        <position position="143"/>
    </location>
</feature>
<sequence length="143" mass="16055">YMRAPATADNSPLLEHTLMPTHMQARFSPEELREAELVAPFSFTKGVPVVRVPGFTMANAHAFGTLLYDLATDPGQERPLIDDELELRMLGLLVELMRANDAPPSQFERLGLPEKGPVGTEHLQIRRQWTLVERGQARIIPDE</sequence>
<dbReference type="EMBL" id="QDGB01000291">
    <property type="protein sequence ID" value="RQX14815.1"/>
    <property type="molecule type" value="Genomic_DNA"/>
</dbReference>
<dbReference type="Proteomes" id="UP000278981">
    <property type="component" value="Unassembled WGS sequence"/>
</dbReference>
<dbReference type="AlphaFoldDB" id="A0A3N9XNX9"/>
<organism evidence="1 2">
    <name type="scientific">Micromonospora ureilytica</name>
    <dbReference type="NCBI Taxonomy" id="709868"/>
    <lineage>
        <taxon>Bacteria</taxon>
        <taxon>Bacillati</taxon>
        <taxon>Actinomycetota</taxon>
        <taxon>Actinomycetes</taxon>
        <taxon>Micromonosporales</taxon>
        <taxon>Micromonosporaceae</taxon>
        <taxon>Micromonospora</taxon>
    </lineage>
</organism>
<evidence type="ECO:0000313" key="2">
    <source>
        <dbReference type="Proteomes" id="UP000278981"/>
    </source>
</evidence>
<proteinExistence type="predicted"/>